<reference evidence="1" key="2">
    <citation type="journal article" date="2007" name="Science">
        <title>Genome sequence of Aedes aegypti, a major arbovirus vector.</title>
        <authorList>
            <person name="Nene V."/>
            <person name="Wortman J.R."/>
            <person name="Lawson D."/>
            <person name="Haas B."/>
            <person name="Kodira C."/>
            <person name="Tu Z.J."/>
            <person name="Loftus B."/>
            <person name="Xi Z."/>
            <person name="Megy K."/>
            <person name="Grabherr M."/>
            <person name="Ren Q."/>
            <person name="Zdobnov E.M."/>
            <person name="Lobo N.F."/>
            <person name="Campbell K.S."/>
            <person name="Brown S.E."/>
            <person name="Bonaldo M.F."/>
            <person name="Zhu J."/>
            <person name="Sinkins S.P."/>
            <person name="Hogenkamp D.G."/>
            <person name="Amedeo P."/>
            <person name="Arensburger P."/>
            <person name="Atkinson P.W."/>
            <person name="Bidwell S."/>
            <person name="Biedler J."/>
            <person name="Birney E."/>
            <person name="Bruggner R.V."/>
            <person name="Costas J."/>
            <person name="Coy M.R."/>
            <person name="Crabtree J."/>
            <person name="Crawford M."/>
            <person name="Debruyn B."/>
            <person name="Decaprio D."/>
            <person name="Eiglmeier K."/>
            <person name="Eisenstadt E."/>
            <person name="El-Dorry H."/>
            <person name="Gelbart W.M."/>
            <person name="Gomes S.L."/>
            <person name="Hammond M."/>
            <person name="Hannick L.I."/>
            <person name="Hogan J.R."/>
            <person name="Holmes M.H."/>
            <person name="Jaffe D."/>
            <person name="Johnston J.S."/>
            <person name="Kennedy R.C."/>
            <person name="Koo H."/>
            <person name="Kravitz S."/>
            <person name="Kriventseva E.V."/>
            <person name="Kulp D."/>
            <person name="Labutti K."/>
            <person name="Lee E."/>
            <person name="Li S."/>
            <person name="Lovin D.D."/>
            <person name="Mao C."/>
            <person name="Mauceli E."/>
            <person name="Menck C.F."/>
            <person name="Miller J.R."/>
            <person name="Montgomery P."/>
            <person name="Mori A."/>
            <person name="Nascimento A.L."/>
            <person name="Naveira H.F."/>
            <person name="Nusbaum C."/>
            <person name="O'leary S."/>
            <person name="Orvis J."/>
            <person name="Pertea M."/>
            <person name="Quesneville H."/>
            <person name="Reidenbach K.R."/>
            <person name="Rogers Y.H."/>
            <person name="Roth C.W."/>
            <person name="Schneider J.R."/>
            <person name="Schatz M."/>
            <person name="Shumway M."/>
            <person name="Stanke M."/>
            <person name="Stinson E.O."/>
            <person name="Tubio J.M."/>
            <person name="Vanzee J.P."/>
            <person name="Verjovski-Almeida S."/>
            <person name="Werner D."/>
            <person name="White O."/>
            <person name="Wyder S."/>
            <person name="Zeng Q."/>
            <person name="Zhao Q."/>
            <person name="Zhao Y."/>
            <person name="Hill C.A."/>
            <person name="Raikhel A.S."/>
            <person name="Soares M.B."/>
            <person name="Knudson D.L."/>
            <person name="Lee N.H."/>
            <person name="Galagan J."/>
            <person name="Salzberg S.L."/>
            <person name="Paulsen I.T."/>
            <person name="Dimopoulos G."/>
            <person name="Collins F.H."/>
            <person name="Birren B."/>
            <person name="Fraser-Liggett C.M."/>
            <person name="Severson D.W."/>
        </authorList>
    </citation>
    <scope>NUCLEOTIDE SEQUENCE [LARGE SCALE GENOMIC DNA]</scope>
    <source>
        <strain evidence="1">Liverpool</strain>
    </source>
</reference>
<accession>J9HIG7</accession>
<dbReference type="Proteomes" id="UP000682892">
    <property type="component" value="Unassembled WGS sequence"/>
</dbReference>
<name>J9HIG7_AEDAE</name>
<sequence length="42" mass="5204">MLRKTRNEPILLNISKAFYSYSFIFYFLLSTRNEFIFFLPYV</sequence>
<dbReference type="EMBL" id="CH477428">
    <property type="protein sequence ID" value="EJY57674.1"/>
    <property type="molecule type" value="Genomic_DNA"/>
</dbReference>
<organism evidence="1 2">
    <name type="scientific">Aedes aegypti</name>
    <name type="common">Yellowfever mosquito</name>
    <name type="synonym">Culex aegypti</name>
    <dbReference type="NCBI Taxonomy" id="7159"/>
    <lineage>
        <taxon>Eukaryota</taxon>
        <taxon>Metazoa</taxon>
        <taxon>Ecdysozoa</taxon>
        <taxon>Arthropoda</taxon>
        <taxon>Hexapoda</taxon>
        <taxon>Insecta</taxon>
        <taxon>Pterygota</taxon>
        <taxon>Neoptera</taxon>
        <taxon>Endopterygota</taxon>
        <taxon>Diptera</taxon>
        <taxon>Nematocera</taxon>
        <taxon>Culicoidea</taxon>
        <taxon>Culicidae</taxon>
        <taxon>Culicinae</taxon>
        <taxon>Aedini</taxon>
        <taxon>Aedes</taxon>
        <taxon>Stegomyia</taxon>
    </lineage>
</organism>
<gene>
    <name evidence="1" type="ORF">AaeL_AAEL017541</name>
</gene>
<evidence type="ECO:0000313" key="1">
    <source>
        <dbReference type="EMBL" id="EJY57674.1"/>
    </source>
</evidence>
<reference evidence="1" key="3">
    <citation type="submission" date="2012-09" db="EMBL/GenBank/DDBJ databases">
        <authorList>
            <consortium name="VectorBase"/>
        </authorList>
    </citation>
    <scope>NUCLEOTIDE SEQUENCE</scope>
    <source>
        <strain evidence="1">Liverpool</strain>
    </source>
</reference>
<reference evidence="1" key="1">
    <citation type="submission" date="2005-10" db="EMBL/GenBank/DDBJ databases">
        <authorList>
            <person name="Loftus B.J."/>
            <person name="Nene V.M."/>
            <person name="Hannick L.I."/>
            <person name="Bidwell S."/>
            <person name="Haas B."/>
            <person name="Amedeo P."/>
            <person name="Orvis J."/>
            <person name="Wortman J.R."/>
            <person name="White O.R."/>
            <person name="Salzberg S."/>
            <person name="Shumway M."/>
            <person name="Koo H."/>
            <person name="Zhao Y."/>
            <person name="Holmes M."/>
            <person name="Miller J."/>
            <person name="Schatz M."/>
            <person name="Pop M."/>
            <person name="Pai G."/>
            <person name="Utterback T."/>
            <person name="Rogers Y.-H."/>
            <person name="Kravitz S."/>
            <person name="Fraser C.M."/>
        </authorList>
    </citation>
    <scope>NUCLEOTIDE SEQUENCE</scope>
    <source>
        <strain evidence="1">Liverpool</strain>
    </source>
</reference>
<proteinExistence type="predicted"/>
<protein>
    <submittedName>
        <fullName evidence="1">AAEL017541-PA</fullName>
    </submittedName>
</protein>
<dbReference type="PaxDb" id="7159-AAEL017541-PA"/>
<dbReference type="HOGENOM" id="CLU_3260872_0_0_1"/>
<dbReference type="AlphaFoldDB" id="J9HIG7"/>
<evidence type="ECO:0000313" key="2">
    <source>
        <dbReference type="Proteomes" id="UP000682892"/>
    </source>
</evidence>